<proteinExistence type="predicted"/>
<evidence type="ECO:0000313" key="1">
    <source>
        <dbReference type="WBParaSite" id="MCU_002744-RA"/>
    </source>
</evidence>
<reference evidence="1" key="1">
    <citation type="submission" date="2019-11" db="UniProtKB">
        <authorList>
            <consortium name="WormBaseParasite"/>
        </authorList>
    </citation>
    <scope>IDENTIFICATION</scope>
</reference>
<organism evidence="1">
    <name type="scientific">Mesocestoides corti</name>
    <name type="common">Flatworm</name>
    <dbReference type="NCBI Taxonomy" id="53468"/>
    <lineage>
        <taxon>Eukaryota</taxon>
        <taxon>Metazoa</taxon>
        <taxon>Spiralia</taxon>
        <taxon>Lophotrochozoa</taxon>
        <taxon>Platyhelminthes</taxon>
        <taxon>Cestoda</taxon>
        <taxon>Eucestoda</taxon>
        <taxon>Cyclophyllidea</taxon>
        <taxon>Mesocestoididae</taxon>
        <taxon>Mesocestoides</taxon>
    </lineage>
</organism>
<sequence length="91" mass="9886">MTAMTISAGIQGSLHLLTIEEKGLGFDSSYSDASAATNVEYQSPARKMARTTEQALLTNHKPKPQVRRRPSETTTLGTPLIIYCFRVSVSG</sequence>
<protein>
    <submittedName>
        <fullName evidence="1">Uncharacterized protein</fullName>
    </submittedName>
</protein>
<dbReference type="WBParaSite" id="MCU_002744-RA">
    <property type="protein sequence ID" value="MCU_002744-RA"/>
    <property type="gene ID" value="MCU_002744"/>
</dbReference>
<accession>A0A5K3ESN0</accession>
<dbReference type="AlphaFoldDB" id="A0A5K3ESN0"/>
<name>A0A5K3ESN0_MESCO</name>